<gene>
    <name evidence="1" type="ORF">CFIMG_006378RA</name>
</gene>
<comment type="caution">
    <text evidence="1">The sequence shown here is derived from an EMBL/GenBank/DDBJ whole genome shotgun (WGS) entry which is preliminary data.</text>
</comment>
<keyword evidence="2" id="KW-1185">Reference proteome</keyword>
<dbReference type="AlphaFoldDB" id="A0A2C5WVA0"/>
<proteinExistence type="predicted"/>
<dbReference type="EMBL" id="APWK03000183">
    <property type="protein sequence ID" value="PHH49630.1"/>
    <property type="molecule type" value="Genomic_DNA"/>
</dbReference>
<evidence type="ECO:0000313" key="1">
    <source>
        <dbReference type="EMBL" id="PHH49630.1"/>
    </source>
</evidence>
<sequence length="107" mass="12013">MAEQPTFTFHAYYLCAGIGQRMQETREQNTHIAAHSIIRAPWASEASFTRAECIAASNSNQYILTSISLTTHLGISRCLQQTKLVYASLALEGENVKQIFDHHIQCQ</sequence>
<reference evidence="1 2" key="1">
    <citation type="journal article" date="2013" name="Fungal Biol.">
        <title>Analysis of microsatellite markers in the genome of the plant pathogen Ceratocystis fimbriata.</title>
        <authorList>
            <person name="Simpson M.C."/>
            <person name="Wilken P.M."/>
            <person name="Coetzee M.P."/>
            <person name="Wingfield M.J."/>
            <person name="Wingfield B.D."/>
        </authorList>
    </citation>
    <scope>NUCLEOTIDE SEQUENCE [LARGE SCALE GENOMIC DNA]</scope>
    <source>
        <strain evidence="1 2">CBS 114723</strain>
    </source>
</reference>
<protein>
    <submittedName>
        <fullName evidence="1">Uncharacterized protein</fullName>
    </submittedName>
</protein>
<organism evidence="1 2">
    <name type="scientific">Ceratocystis fimbriata CBS 114723</name>
    <dbReference type="NCBI Taxonomy" id="1035309"/>
    <lineage>
        <taxon>Eukaryota</taxon>
        <taxon>Fungi</taxon>
        <taxon>Dikarya</taxon>
        <taxon>Ascomycota</taxon>
        <taxon>Pezizomycotina</taxon>
        <taxon>Sordariomycetes</taxon>
        <taxon>Hypocreomycetidae</taxon>
        <taxon>Microascales</taxon>
        <taxon>Ceratocystidaceae</taxon>
        <taxon>Ceratocystis</taxon>
    </lineage>
</organism>
<reference evidence="1 2" key="2">
    <citation type="journal article" date="2013" name="IMA Fungus">
        <title>IMA Genome-F 1: Ceratocystis fimbriata: Draft nuclear genome sequence for the plant pathogen, Ceratocystis fimbriata.</title>
        <authorList>
            <person name="Wilken P.M."/>
            <person name="Steenkamp E.T."/>
            <person name="Wingfield M.J."/>
            <person name="de Beer Z.W."/>
            <person name="Wingfield B.D."/>
        </authorList>
    </citation>
    <scope>NUCLEOTIDE SEQUENCE [LARGE SCALE GENOMIC DNA]</scope>
    <source>
        <strain evidence="1 2">CBS 114723</strain>
    </source>
</reference>
<accession>A0A2C5WVA0</accession>
<name>A0A2C5WVA0_9PEZI</name>
<evidence type="ECO:0000313" key="2">
    <source>
        <dbReference type="Proteomes" id="UP000222788"/>
    </source>
</evidence>
<dbReference type="Proteomes" id="UP000222788">
    <property type="component" value="Unassembled WGS sequence"/>
</dbReference>